<proteinExistence type="inferred from homology"/>
<reference evidence="4" key="1">
    <citation type="submission" date="2016-10" db="EMBL/GenBank/DDBJ databases">
        <authorList>
            <person name="Varghese N."/>
            <person name="Submissions S."/>
        </authorList>
    </citation>
    <scope>NUCLEOTIDE SEQUENCE [LARGE SCALE GENOMIC DNA]</scope>
    <source>
        <strain evidence="4">8N4</strain>
    </source>
</reference>
<gene>
    <name evidence="3" type="ORF">SAMN05216522_10948</name>
</gene>
<dbReference type="STRING" id="988801.SAMN05216522_10948"/>
<dbReference type="GO" id="GO:0016788">
    <property type="term" value="F:hydrolase activity, acting on ester bonds"/>
    <property type="evidence" value="ECO:0007669"/>
    <property type="project" value="TreeGrafter"/>
</dbReference>
<name>A0A1H9KBP3_9GAMM</name>
<dbReference type="AlphaFoldDB" id="A0A1H9KBP3"/>
<organism evidence="3 4">
    <name type="scientific">Rosenbergiella nectarea</name>
    <dbReference type="NCBI Taxonomy" id="988801"/>
    <lineage>
        <taxon>Bacteria</taxon>
        <taxon>Pseudomonadati</taxon>
        <taxon>Pseudomonadota</taxon>
        <taxon>Gammaproteobacteria</taxon>
        <taxon>Enterobacterales</taxon>
        <taxon>Erwiniaceae</taxon>
        <taxon>Rosenbergiella</taxon>
    </lineage>
</organism>
<dbReference type="InterPro" id="IPR000801">
    <property type="entry name" value="Esterase-like"/>
</dbReference>
<evidence type="ECO:0000313" key="4">
    <source>
        <dbReference type="Proteomes" id="UP000242515"/>
    </source>
</evidence>
<dbReference type="Proteomes" id="UP000242515">
    <property type="component" value="Unassembled WGS sequence"/>
</dbReference>
<dbReference type="EMBL" id="FOGC01000009">
    <property type="protein sequence ID" value="SEQ96285.1"/>
    <property type="molecule type" value="Genomic_DNA"/>
</dbReference>
<protein>
    <recommendedName>
        <fullName evidence="5">Alpha/beta hydrolase</fullName>
    </recommendedName>
</protein>
<evidence type="ECO:0000256" key="2">
    <source>
        <dbReference type="ARBA" id="ARBA00022801"/>
    </source>
</evidence>
<dbReference type="InterPro" id="IPR052558">
    <property type="entry name" value="Siderophore_Hydrolase_D"/>
</dbReference>
<dbReference type="Gene3D" id="3.40.50.1820">
    <property type="entry name" value="alpha/beta hydrolase"/>
    <property type="match status" value="1"/>
</dbReference>
<evidence type="ECO:0000313" key="3">
    <source>
        <dbReference type="EMBL" id="SEQ96285.1"/>
    </source>
</evidence>
<dbReference type="SUPFAM" id="SSF53474">
    <property type="entry name" value="alpha/beta-Hydrolases"/>
    <property type="match status" value="1"/>
</dbReference>
<accession>A0A1H9KBP3</accession>
<dbReference type="PANTHER" id="PTHR40841:SF2">
    <property type="entry name" value="SIDEROPHORE-DEGRADING ESTERASE (EUROFUNG)"/>
    <property type="match status" value="1"/>
</dbReference>
<dbReference type="PANTHER" id="PTHR40841">
    <property type="entry name" value="SIDEROPHORE TRIACETYLFUSARININE C ESTERASE"/>
    <property type="match status" value="1"/>
</dbReference>
<evidence type="ECO:0000256" key="1">
    <source>
        <dbReference type="ARBA" id="ARBA00005622"/>
    </source>
</evidence>
<dbReference type="InterPro" id="IPR029058">
    <property type="entry name" value="AB_hydrolase_fold"/>
</dbReference>
<dbReference type="Pfam" id="PF00756">
    <property type="entry name" value="Esterase"/>
    <property type="match status" value="1"/>
</dbReference>
<sequence>MGYFKKSIVLVFFILVHLPGSFARPNMAPLGPSIADTGSQYYTFRVIKLASIDAQRHYKVWVAVPKKKAPAQGYPILYLLDGNSSLSRLSETLLKEISDKRPPVLVFIGYNTPLPFDLKARTYDYTPLATEGSANGSPMGRGRVGGGSTVFRSLLEQKIIPLSEGSLPINSAQRALWGHSYGGLFVIDSYLHASRFTHFFSASPSLSQGYRSMLAEMARNTVNSKSMLFMEGEDKVENIPHPHIVSLSESVKQLAQRGLNISIKTYPGLSHGEMFGTSLVETIRLNSE</sequence>
<keyword evidence="4" id="KW-1185">Reference proteome</keyword>
<evidence type="ECO:0008006" key="5">
    <source>
        <dbReference type="Google" id="ProtNLM"/>
    </source>
</evidence>
<keyword evidence="2" id="KW-0378">Hydrolase</keyword>
<comment type="similarity">
    <text evidence="1">Belongs to the esterase D family.</text>
</comment>